<name>A0A8S1N4P0_9CILI</name>
<protein>
    <submittedName>
        <fullName evidence="1">Uncharacterized protein</fullName>
    </submittedName>
</protein>
<sequence>MIFQIQSLTGHGQFLVEELNISECQFEQSKGSLGGAFHIIAQKNTVINILNSSFYNLSTTFFTNNGGAFYLDGTSSLSLIVGIIKVKVENIFAQHNGGFLYLKSQSSQISINIKEINLSNVYAKNGSFAYLKFSFFSKSQIEVQINNILFNNNKKVFIDYLNQQKSLSRLEVSSLLNNRFLFYIDSAAKVISQNFKIENLILESAFIINNSIYKHIGFLIVQQTQHHHLSKLCHIHQIAFYNQIKLKKILQLLCSILKSIMQE</sequence>
<evidence type="ECO:0000313" key="1">
    <source>
        <dbReference type="EMBL" id="CAD8085091.1"/>
    </source>
</evidence>
<gene>
    <name evidence="1" type="ORF">PSON_ATCC_30995.1.T0470334</name>
</gene>
<reference evidence="1" key="1">
    <citation type="submission" date="2021-01" db="EMBL/GenBank/DDBJ databases">
        <authorList>
            <consortium name="Genoscope - CEA"/>
            <person name="William W."/>
        </authorList>
    </citation>
    <scope>NUCLEOTIDE SEQUENCE</scope>
</reference>
<keyword evidence="2" id="KW-1185">Reference proteome</keyword>
<proteinExistence type="predicted"/>
<dbReference type="EMBL" id="CAJJDN010000047">
    <property type="protein sequence ID" value="CAD8085091.1"/>
    <property type="molecule type" value="Genomic_DNA"/>
</dbReference>
<dbReference type="AlphaFoldDB" id="A0A8S1N4P0"/>
<accession>A0A8S1N4P0</accession>
<organism evidence="1 2">
    <name type="scientific">Paramecium sonneborni</name>
    <dbReference type="NCBI Taxonomy" id="65129"/>
    <lineage>
        <taxon>Eukaryota</taxon>
        <taxon>Sar</taxon>
        <taxon>Alveolata</taxon>
        <taxon>Ciliophora</taxon>
        <taxon>Intramacronucleata</taxon>
        <taxon>Oligohymenophorea</taxon>
        <taxon>Peniculida</taxon>
        <taxon>Parameciidae</taxon>
        <taxon>Paramecium</taxon>
    </lineage>
</organism>
<dbReference type="PANTHER" id="PTHR11319">
    <property type="entry name" value="G PROTEIN-COUPLED RECEPTOR-RELATED"/>
    <property type="match status" value="1"/>
</dbReference>
<dbReference type="OrthoDB" id="10639313at2759"/>
<dbReference type="PANTHER" id="PTHR11319:SF35">
    <property type="entry name" value="OUTER MEMBRANE PROTEIN PMPC-RELATED"/>
    <property type="match status" value="1"/>
</dbReference>
<dbReference type="Proteomes" id="UP000692954">
    <property type="component" value="Unassembled WGS sequence"/>
</dbReference>
<comment type="caution">
    <text evidence="1">The sequence shown here is derived from an EMBL/GenBank/DDBJ whole genome shotgun (WGS) entry which is preliminary data.</text>
</comment>
<evidence type="ECO:0000313" key="2">
    <source>
        <dbReference type="Proteomes" id="UP000692954"/>
    </source>
</evidence>